<gene>
    <name evidence="8" type="ORF">AB3G34_04245</name>
</gene>
<dbReference type="AlphaFoldDB" id="A0AB39W5H8"/>
<dbReference type="GO" id="GO:0016020">
    <property type="term" value="C:membrane"/>
    <property type="evidence" value="ECO:0007669"/>
    <property type="project" value="TreeGrafter"/>
</dbReference>
<feature type="transmembrane region" description="Helical" evidence="7">
    <location>
        <begin position="9"/>
        <end position="28"/>
    </location>
</feature>
<feature type="transmembrane region" description="Helical" evidence="7">
    <location>
        <begin position="297"/>
        <end position="317"/>
    </location>
</feature>
<dbReference type="Pfam" id="PF07690">
    <property type="entry name" value="MFS_1"/>
    <property type="match status" value="1"/>
</dbReference>
<feature type="transmembrane region" description="Helical" evidence="7">
    <location>
        <begin position="103"/>
        <end position="126"/>
    </location>
</feature>
<feature type="transmembrane region" description="Helical" evidence="7">
    <location>
        <begin position="167"/>
        <end position="189"/>
    </location>
</feature>
<dbReference type="RefSeq" id="WP_369753550.1">
    <property type="nucleotide sequence ID" value="NZ_CP165625.1"/>
</dbReference>
<keyword evidence="6 7" id="KW-0472">Membrane</keyword>
<evidence type="ECO:0000256" key="6">
    <source>
        <dbReference type="ARBA" id="ARBA00023136"/>
    </source>
</evidence>
<evidence type="ECO:0000313" key="8">
    <source>
        <dbReference type="EMBL" id="XDU96323.1"/>
    </source>
</evidence>
<dbReference type="SUPFAM" id="SSF103473">
    <property type="entry name" value="MFS general substrate transporter"/>
    <property type="match status" value="1"/>
</dbReference>
<feature type="transmembrane region" description="Helical" evidence="7">
    <location>
        <begin position="356"/>
        <end position="379"/>
    </location>
</feature>
<evidence type="ECO:0000256" key="2">
    <source>
        <dbReference type="ARBA" id="ARBA00008335"/>
    </source>
</evidence>
<evidence type="ECO:0000256" key="5">
    <source>
        <dbReference type="ARBA" id="ARBA00022989"/>
    </source>
</evidence>
<keyword evidence="5 7" id="KW-1133">Transmembrane helix</keyword>
<sequence length="388" mass="42437">MESKVLKTVVVYLGGLLTGLSLIIYPALGPIFTDSAHFGFSSNQFSSIFIPQTILAIFSALLTPFFVSKWGVKNVLLLGCISLAFTLFLLFMSHLFIHEKTKALFLIYSGTCFLGLGFGLVITVLNPLAFQLFPNNELASISGLHFSLGLGTAGAPMLVSMLHNPNLWWYLPLIVFALVLILLVFVLFLNLNKQENTLQASTLKIPLRLWGFVLIVILYGICEGTLGSYGAVFLKNQGFSIKTAAVGLALFWGGLAFGRIVFGLLSARFKMKGITLLSALLIVFMFYLIPMSTVENWSLLGMALVGILMSSLFPSSVNWATQENTSQAIMVSGLMVASLQFGTGISTNFLGFLSAIYPLALLFKWMGLIAFGMVGLMWYMQKKSKSKS</sequence>
<dbReference type="InterPro" id="IPR051788">
    <property type="entry name" value="MFS_Transporter"/>
</dbReference>
<accession>A0AB39W5H8</accession>
<name>A0AB39W5H8_9FLAO</name>
<keyword evidence="3" id="KW-0813">Transport</keyword>
<feature type="transmembrane region" description="Helical" evidence="7">
    <location>
        <begin position="329"/>
        <end position="350"/>
    </location>
</feature>
<evidence type="ECO:0000256" key="7">
    <source>
        <dbReference type="SAM" id="Phobius"/>
    </source>
</evidence>
<feature type="transmembrane region" description="Helical" evidence="7">
    <location>
        <begin position="274"/>
        <end position="291"/>
    </location>
</feature>
<feature type="transmembrane region" description="Helical" evidence="7">
    <location>
        <begin position="138"/>
        <end position="161"/>
    </location>
</feature>
<dbReference type="GO" id="GO:0012505">
    <property type="term" value="C:endomembrane system"/>
    <property type="evidence" value="ECO:0007669"/>
    <property type="project" value="UniProtKB-SubCell"/>
</dbReference>
<feature type="transmembrane region" description="Helical" evidence="7">
    <location>
        <begin position="209"/>
        <end position="232"/>
    </location>
</feature>
<keyword evidence="4 7" id="KW-0812">Transmembrane</keyword>
<dbReference type="InterPro" id="IPR036259">
    <property type="entry name" value="MFS_trans_sf"/>
</dbReference>
<reference evidence="8" key="1">
    <citation type="submission" date="2024-07" db="EMBL/GenBank/DDBJ databases">
        <authorList>
            <person name="Biller S.J."/>
        </authorList>
    </citation>
    <scope>NUCLEOTIDE SEQUENCE</scope>
    <source>
        <strain evidence="8">WC2409</strain>
    </source>
</reference>
<dbReference type="InterPro" id="IPR011701">
    <property type="entry name" value="MFS"/>
</dbReference>
<evidence type="ECO:0000256" key="3">
    <source>
        <dbReference type="ARBA" id="ARBA00022448"/>
    </source>
</evidence>
<dbReference type="EMBL" id="CP165625">
    <property type="protein sequence ID" value="XDU96323.1"/>
    <property type="molecule type" value="Genomic_DNA"/>
</dbReference>
<evidence type="ECO:0000256" key="4">
    <source>
        <dbReference type="ARBA" id="ARBA00022692"/>
    </source>
</evidence>
<dbReference type="Gene3D" id="1.20.1250.20">
    <property type="entry name" value="MFS general substrate transporter like domains"/>
    <property type="match status" value="2"/>
</dbReference>
<dbReference type="PANTHER" id="PTHR23514:SF3">
    <property type="entry name" value="BYPASS OF STOP CODON PROTEIN 6"/>
    <property type="match status" value="1"/>
</dbReference>
<dbReference type="PANTHER" id="PTHR23514">
    <property type="entry name" value="BYPASS OF STOP CODON PROTEIN 6"/>
    <property type="match status" value="1"/>
</dbReference>
<organism evidence="8">
    <name type="scientific">Flavobacterium sp. WC2409</name>
    <dbReference type="NCBI Taxonomy" id="3234139"/>
    <lineage>
        <taxon>Bacteria</taxon>
        <taxon>Pseudomonadati</taxon>
        <taxon>Bacteroidota</taxon>
        <taxon>Flavobacteriia</taxon>
        <taxon>Flavobacteriales</taxon>
        <taxon>Flavobacteriaceae</taxon>
        <taxon>Flavobacterium</taxon>
    </lineage>
</organism>
<comment type="subcellular location">
    <subcellularLocation>
        <location evidence="1">Endomembrane system</location>
        <topology evidence="1">Multi-pass membrane protein</topology>
    </subcellularLocation>
</comment>
<dbReference type="GO" id="GO:0022857">
    <property type="term" value="F:transmembrane transporter activity"/>
    <property type="evidence" value="ECO:0007669"/>
    <property type="project" value="InterPro"/>
</dbReference>
<feature type="transmembrane region" description="Helical" evidence="7">
    <location>
        <begin position="75"/>
        <end position="97"/>
    </location>
</feature>
<feature type="transmembrane region" description="Helical" evidence="7">
    <location>
        <begin position="48"/>
        <end position="68"/>
    </location>
</feature>
<comment type="similarity">
    <text evidence="2">Belongs to the major facilitator superfamily.</text>
</comment>
<feature type="transmembrane region" description="Helical" evidence="7">
    <location>
        <begin position="244"/>
        <end position="262"/>
    </location>
</feature>
<evidence type="ECO:0000256" key="1">
    <source>
        <dbReference type="ARBA" id="ARBA00004127"/>
    </source>
</evidence>
<proteinExistence type="inferred from homology"/>
<protein>
    <submittedName>
        <fullName evidence="8">Sugar MFS transporter</fullName>
    </submittedName>
</protein>